<evidence type="ECO:0000313" key="4">
    <source>
        <dbReference type="Proteomes" id="UP000298412"/>
    </source>
</evidence>
<keyword evidence="2" id="KW-0732">Signal</keyword>
<keyword evidence="4" id="KW-1185">Reference proteome</keyword>
<feature type="chain" id="PRO_5038380663" evidence="2">
    <location>
        <begin position="37"/>
        <end position="306"/>
    </location>
</feature>
<evidence type="ECO:0000256" key="2">
    <source>
        <dbReference type="SAM" id="SignalP"/>
    </source>
</evidence>
<organism evidence="3 4">
    <name type="scientific">Cryobacterium algoritolerans</name>
    <dbReference type="NCBI Taxonomy" id="1259184"/>
    <lineage>
        <taxon>Bacteria</taxon>
        <taxon>Bacillati</taxon>
        <taxon>Actinomycetota</taxon>
        <taxon>Actinomycetes</taxon>
        <taxon>Micrococcales</taxon>
        <taxon>Microbacteriaceae</taxon>
        <taxon>Cryobacterium</taxon>
    </lineage>
</organism>
<evidence type="ECO:0000313" key="3">
    <source>
        <dbReference type="EMBL" id="TFC10357.1"/>
    </source>
</evidence>
<keyword evidence="1" id="KW-0472">Membrane</keyword>
<name>A0A4R8WNE1_9MICO</name>
<comment type="caution">
    <text evidence="3">The sequence shown here is derived from an EMBL/GenBank/DDBJ whole genome shotgun (WGS) entry which is preliminary data.</text>
</comment>
<keyword evidence="1" id="KW-0812">Transmembrane</keyword>
<dbReference type="AlphaFoldDB" id="A0A4R8WNE1"/>
<dbReference type="Proteomes" id="UP000298412">
    <property type="component" value="Unassembled WGS sequence"/>
</dbReference>
<proteinExistence type="predicted"/>
<dbReference type="RefSeq" id="WP_134569010.1">
    <property type="nucleotide sequence ID" value="NZ_SOFP01000075.1"/>
</dbReference>
<feature type="transmembrane region" description="Helical" evidence="1">
    <location>
        <begin position="278"/>
        <end position="298"/>
    </location>
</feature>
<evidence type="ECO:0000256" key="1">
    <source>
        <dbReference type="SAM" id="Phobius"/>
    </source>
</evidence>
<dbReference type="EMBL" id="SOFP01000075">
    <property type="protein sequence ID" value="TFC10357.1"/>
    <property type="molecule type" value="Genomic_DNA"/>
</dbReference>
<dbReference type="OrthoDB" id="5117512at2"/>
<reference evidence="3 4" key="1">
    <citation type="submission" date="2019-03" db="EMBL/GenBank/DDBJ databases">
        <title>Genomics of glacier-inhabiting Cryobacterium strains.</title>
        <authorList>
            <person name="Liu Q."/>
            <person name="Xin Y.-H."/>
        </authorList>
    </citation>
    <scope>NUCLEOTIDE SEQUENCE [LARGE SCALE GENOMIC DNA]</scope>
    <source>
        <strain evidence="3 4">MDT1-3</strain>
    </source>
</reference>
<feature type="signal peptide" evidence="2">
    <location>
        <begin position="1"/>
        <end position="36"/>
    </location>
</feature>
<sequence length="306" mass="30062">MKAGTSRFPTSLLRILALTASLAIAVLALTFGPAGANAFAATQDLTQCNGLLGGGGKELDCNVDIVNNLNLRTGEETSTVTTKVCQGSPAAAICGKQVALNYALLTKSVNQCNGSVNGGGSILTCRVTVVNNITGAPANSGTTGATVNQCDYAGTGGGTAPTINCDPFPASVSGATITQCNYSVNGGGAPDRVNCTVLPSTASALLPVSINQCNDSANGGGSVVTCSASLTNNITTASAGTTPTPVATTPVKNVLHDSKTDGFGLVAGQDAGNLGGTAFLGAGVLILLAAGLLAAAVATRKADARR</sequence>
<keyword evidence="1" id="KW-1133">Transmembrane helix</keyword>
<accession>A0A4R8WNE1</accession>
<protein>
    <submittedName>
        <fullName evidence="3">Uncharacterized protein</fullName>
    </submittedName>
</protein>
<gene>
    <name evidence="3" type="ORF">E3O19_15225</name>
</gene>